<accession>A0A3D8RW82</accession>
<evidence type="ECO:0000313" key="2">
    <source>
        <dbReference type="Proteomes" id="UP000256328"/>
    </source>
</evidence>
<dbReference type="Proteomes" id="UP000256328">
    <property type="component" value="Unassembled WGS sequence"/>
</dbReference>
<evidence type="ECO:0000313" key="1">
    <source>
        <dbReference type="EMBL" id="RDW78265.1"/>
    </source>
</evidence>
<keyword evidence="2" id="KW-1185">Reference proteome</keyword>
<sequence length="343" mass="38515">MASISRLDRQSKLRTLLSKSSPRRPLLTHLTADNSWLLSIPIPVSSSKTLDNAFYHIIIDPWLTSPIVVATWILSLHHVLEPTFGSIADVETYIADIEAAASKSETLTGKLDAVLVSHRAPDHTNIITLLSIDPTVPVFTSRNAFSTVKDLKHFDNVFQIPDFGEDGIFDWRVRPEPEYPLPPWLGFSRLGKGEKPLELHFGIMLTFSRDNDEKTECIIHSPHGILDKDMKVFETAKSDFNTLAILHTTKSSTTLGFEAFRANLGVNHALKFVRELSPRHWISTHDEMLRMTGVMALLQVDKAGSVDEALELEKAEDEKEGRQGKREKPNFVDVVNGDIFLLD</sequence>
<dbReference type="PANTHER" id="PTHR36142:SF2">
    <property type="entry name" value="METALLO-HYDROLASE_OXIDOREDUCTASE SUPERFAMILY PROTEIN"/>
    <property type="match status" value="1"/>
</dbReference>
<dbReference type="OrthoDB" id="9971601at2759"/>
<comment type="caution">
    <text evidence="1">The sequence shown here is derived from an EMBL/GenBank/DDBJ whole genome shotgun (WGS) entry which is preliminary data.</text>
</comment>
<reference evidence="1 2" key="1">
    <citation type="journal article" date="2018" name="IMA Fungus">
        <title>IMA Genome-F 9: Draft genome sequence of Annulohypoxylon stygium, Aspergillus mulundensis, Berkeleyomyces basicola (syn. Thielaviopsis basicola), Ceratocystis smalleyi, two Cercospora beticola strains, Coleophoma cylindrospora, Fusarium fracticaudum, Phialophora cf. hyalina, and Morchella septimelata.</title>
        <authorList>
            <person name="Wingfield B.D."/>
            <person name="Bills G.F."/>
            <person name="Dong Y."/>
            <person name="Huang W."/>
            <person name="Nel W.J."/>
            <person name="Swalarsk-Parry B.S."/>
            <person name="Vaghefi N."/>
            <person name="Wilken P.M."/>
            <person name="An Z."/>
            <person name="de Beer Z.W."/>
            <person name="De Vos L."/>
            <person name="Chen L."/>
            <person name="Duong T.A."/>
            <person name="Gao Y."/>
            <person name="Hammerbacher A."/>
            <person name="Kikkert J.R."/>
            <person name="Li Y."/>
            <person name="Li H."/>
            <person name="Li K."/>
            <person name="Li Q."/>
            <person name="Liu X."/>
            <person name="Ma X."/>
            <person name="Naidoo K."/>
            <person name="Pethybridge S.J."/>
            <person name="Sun J."/>
            <person name="Steenkamp E.T."/>
            <person name="van der Nest M.A."/>
            <person name="van Wyk S."/>
            <person name="Wingfield M.J."/>
            <person name="Xiong C."/>
            <person name="Yue Q."/>
            <person name="Zhang X."/>
        </authorList>
    </citation>
    <scope>NUCLEOTIDE SEQUENCE [LARGE SCALE GENOMIC DNA]</scope>
    <source>
        <strain evidence="1 2">BP5796</strain>
    </source>
</reference>
<dbReference type="AlphaFoldDB" id="A0A3D8RW82"/>
<proteinExistence type="predicted"/>
<dbReference type="SUPFAM" id="SSF56281">
    <property type="entry name" value="Metallo-hydrolase/oxidoreductase"/>
    <property type="match status" value="1"/>
</dbReference>
<gene>
    <name evidence="1" type="ORF">BP5796_06117</name>
</gene>
<organism evidence="1 2">
    <name type="scientific">Coleophoma crateriformis</name>
    <dbReference type="NCBI Taxonomy" id="565419"/>
    <lineage>
        <taxon>Eukaryota</taxon>
        <taxon>Fungi</taxon>
        <taxon>Dikarya</taxon>
        <taxon>Ascomycota</taxon>
        <taxon>Pezizomycotina</taxon>
        <taxon>Leotiomycetes</taxon>
        <taxon>Helotiales</taxon>
        <taxon>Dermateaceae</taxon>
        <taxon>Coleophoma</taxon>
    </lineage>
</organism>
<dbReference type="PANTHER" id="PTHR36142">
    <property type="entry name" value="METALLO-HYDROLASE/OXIDOREDUCTASE SUPERFAMILY PROTEIN"/>
    <property type="match status" value="1"/>
</dbReference>
<evidence type="ECO:0008006" key="3">
    <source>
        <dbReference type="Google" id="ProtNLM"/>
    </source>
</evidence>
<dbReference type="Gene3D" id="3.60.15.10">
    <property type="entry name" value="Ribonuclease Z/Hydroxyacylglutathione hydrolase-like"/>
    <property type="match status" value="1"/>
</dbReference>
<dbReference type="EMBL" id="PDLN01000008">
    <property type="protein sequence ID" value="RDW78265.1"/>
    <property type="molecule type" value="Genomic_DNA"/>
</dbReference>
<protein>
    <recommendedName>
        <fullName evidence="3">Metallo-beta-lactamase domain-containing protein</fullName>
    </recommendedName>
</protein>
<name>A0A3D8RW82_9HELO</name>
<dbReference type="InterPro" id="IPR036866">
    <property type="entry name" value="RibonucZ/Hydroxyglut_hydro"/>
</dbReference>